<comment type="caution">
    <text evidence="4">The sequence shown here is derived from an EMBL/GenBank/DDBJ whole genome shotgun (WGS) entry which is preliminary data.</text>
</comment>
<comment type="similarity">
    <text evidence="1">Belongs to the MAP7 family.</text>
</comment>
<dbReference type="OrthoDB" id="6161699at2759"/>
<feature type="compositionally biased region" description="Basic and acidic residues" evidence="3">
    <location>
        <begin position="358"/>
        <end position="371"/>
    </location>
</feature>
<name>A0A8S3YXS7_9EUPU</name>
<feature type="region of interest" description="Disordered" evidence="3">
    <location>
        <begin position="144"/>
        <end position="307"/>
    </location>
</feature>
<proteinExistence type="inferred from homology"/>
<keyword evidence="5" id="KW-1185">Reference proteome</keyword>
<feature type="compositionally biased region" description="Basic and acidic residues" evidence="3">
    <location>
        <begin position="1"/>
        <end position="52"/>
    </location>
</feature>
<evidence type="ECO:0000256" key="2">
    <source>
        <dbReference type="ARBA" id="ARBA00023054"/>
    </source>
</evidence>
<feature type="region of interest" description="Disordered" evidence="3">
    <location>
        <begin position="329"/>
        <end position="420"/>
    </location>
</feature>
<dbReference type="InterPro" id="IPR051483">
    <property type="entry name" value="MAP7_domain-containing"/>
</dbReference>
<feature type="compositionally biased region" description="Low complexity" evidence="3">
    <location>
        <begin position="269"/>
        <end position="280"/>
    </location>
</feature>
<reference evidence="4" key="1">
    <citation type="submission" date="2021-04" db="EMBL/GenBank/DDBJ databases">
        <authorList>
            <consortium name="Molecular Ecology Group"/>
        </authorList>
    </citation>
    <scope>NUCLEOTIDE SEQUENCE</scope>
</reference>
<keyword evidence="2" id="KW-0175">Coiled coil</keyword>
<feature type="compositionally biased region" description="Polar residues" evidence="3">
    <location>
        <begin position="257"/>
        <end position="268"/>
    </location>
</feature>
<dbReference type="EMBL" id="CAJHNH020001206">
    <property type="protein sequence ID" value="CAG5121997.1"/>
    <property type="molecule type" value="Genomic_DNA"/>
</dbReference>
<sequence length="637" mass="69035">KEEAEKKAKVEMERLDKEKQEKARKDEEERMERKKKLEMIMKRVKVDTDVQPKVESPTKPVASFPSTGQTSSSQNSPGEEQGTCVAPSEVSDEESSNGLLVAEGSAVEVYSADMTMSFMQGMEEMDMPASSLSAELGLSRSLLSESELGKLTSDTVDERLSRSTGATPVKLDEITLFERVDPGKDDSLQTSMETEKPGQEEKRRSDITDRPTPAEPRPVDVQKQEKVRKEDEERLERKKRLEMIMKRVKADTDSQPKSDGPTKSVSMYSSVTHLSSSQSSPEEEQEKSVVSSEISDEEVNGSPVAEGSAVEVYSAAMTTSFMQDFEDADMTASTSSSTSTVTRSVSSGNILDGQSSRSETHQQDTEDRLPKSADTTPLKPEVTVVSSAPSSETKPRFKSPLLQHLVGNNGADSEGPKFKSPLLQNLLGKTRVGARMGLSASTGDLSRSKEPSSQSQAEMFNSQSSLSVLSKDSSISSTDVITQGHGHEPASSDGYMFNGVGKDSGDAQPPGSSSKPLFDSSPAESSRLYTPVMSDSALGSSIEMHGDGMSQSVLVNGHHKLPGMEDSSISLFSVDQAVTKSASATFETEFERPAVTPSTHDDDNDGQFDDLINFGEAPVRGFEESSRRSEFTTDYLS</sequence>
<feature type="compositionally biased region" description="Polar residues" evidence="3">
    <location>
        <begin position="348"/>
        <end position="357"/>
    </location>
</feature>
<accession>A0A8S3YXS7</accession>
<dbReference type="AlphaFoldDB" id="A0A8S3YXS7"/>
<evidence type="ECO:0000313" key="4">
    <source>
        <dbReference type="EMBL" id="CAG5121997.1"/>
    </source>
</evidence>
<protein>
    <submittedName>
        <fullName evidence="4">Uncharacterized protein</fullName>
    </submittedName>
</protein>
<evidence type="ECO:0000313" key="5">
    <source>
        <dbReference type="Proteomes" id="UP000678393"/>
    </source>
</evidence>
<dbReference type="PANTHER" id="PTHR15073">
    <property type="entry name" value="MICROTUBULE-ASSOCIATED PROTEIN"/>
    <property type="match status" value="1"/>
</dbReference>
<evidence type="ECO:0000256" key="3">
    <source>
        <dbReference type="SAM" id="MobiDB-lite"/>
    </source>
</evidence>
<dbReference type="GO" id="GO:0000226">
    <property type="term" value="P:microtubule cytoskeleton organization"/>
    <property type="evidence" value="ECO:0007669"/>
    <property type="project" value="TreeGrafter"/>
</dbReference>
<feature type="region of interest" description="Disordered" evidence="3">
    <location>
        <begin position="591"/>
        <end position="612"/>
    </location>
</feature>
<feature type="non-terminal residue" evidence="4">
    <location>
        <position position="1"/>
    </location>
</feature>
<feature type="compositionally biased region" description="Low complexity" evidence="3">
    <location>
        <begin position="462"/>
        <end position="483"/>
    </location>
</feature>
<feature type="compositionally biased region" description="Basic and acidic residues" evidence="3">
    <location>
        <begin position="170"/>
        <end position="209"/>
    </location>
</feature>
<dbReference type="GO" id="GO:0015630">
    <property type="term" value="C:microtubule cytoskeleton"/>
    <property type="evidence" value="ECO:0007669"/>
    <property type="project" value="TreeGrafter"/>
</dbReference>
<feature type="region of interest" description="Disordered" evidence="3">
    <location>
        <begin position="434"/>
        <end position="532"/>
    </location>
</feature>
<feature type="compositionally biased region" description="Polar residues" evidence="3">
    <location>
        <begin position="439"/>
        <end position="461"/>
    </location>
</feature>
<organism evidence="4 5">
    <name type="scientific">Candidula unifasciata</name>
    <dbReference type="NCBI Taxonomy" id="100452"/>
    <lineage>
        <taxon>Eukaryota</taxon>
        <taxon>Metazoa</taxon>
        <taxon>Spiralia</taxon>
        <taxon>Lophotrochozoa</taxon>
        <taxon>Mollusca</taxon>
        <taxon>Gastropoda</taxon>
        <taxon>Heterobranchia</taxon>
        <taxon>Euthyneura</taxon>
        <taxon>Panpulmonata</taxon>
        <taxon>Eupulmonata</taxon>
        <taxon>Stylommatophora</taxon>
        <taxon>Helicina</taxon>
        <taxon>Helicoidea</taxon>
        <taxon>Geomitridae</taxon>
        <taxon>Candidula</taxon>
    </lineage>
</organism>
<dbReference type="PANTHER" id="PTHR15073:SF1">
    <property type="entry name" value="RETICULOCYTE-BINDING PROTEIN HOMOLOG 2A"/>
    <property type="match status" value="1"/>
</dbReference>
<feature type="compositionally biased region" description="Low complexity" evidence="3">
    <location>
        <begin position="333"/>
        <end position="347"/>
    </location>
</feature>
<feature type="compositionally biased region" description="Basic and acidic residues" evidence="3">
    <location>
        <begin position="217"/>
        <end position="256"/>
    </location>
</feature>
<evidence type="ECO:0000256" key="1">
    <source>
        <dbReference type="ARBA" id="ARBA00007525"/>
    </source>
</evidence>
<gene>
    <name evidence="4" type="ORF">CUNI_LOCUS7555</name>
</gene>
<dbReference type="Proteomes" id="UP000678393">
    <property type="component" value="Unassembled WGS sequence"/>
</dbReference>
<feature type="compositionally biased region" description="Polar residues" evidence="3">
    <location>
        <begin position="64"/>
        <end position="78"/>
    </location>
</feature>
<feature type="region of interest" description="Disordered" evidence="3">
    <location>
        <begin position="1"/>
        <end position="98"/>
    </location>
</feature>